<sequence>MRSAVQMPPRKHRAPNPDTRMDWASPCGRVHDARRATHLFHTVEAASFAHAIGRGFWDVSGQP</sequence>
<organism evidence="2 3">
    <name type="scientific">Agrobacterium genomosp. 2 str. CFBP 5494</name>
    <dbReference type="NCBI Taxonomy" id="1183436"/>
    <lineage>
        <taxon>Bacteria</taxon>
        <taxon>Pseudomonadati</taxon>
        <taxon>Pseudomonadota</taxon>
        <taxon>Alphaproteobacteria</taxon>
        <taxon>Hyphomicrobiales</taxon>
        <taxon>Rhizobiaceae</taxon>
        <taxon>Rhizobium/Agrobacterium group</taxon>
        <taxon>Agrobacterium</taxon>
        <taxon>Agrobacterium tumefaciens complex</taxon>
    </lineage>
</organism>
<name>A0A9W5B6C8_9HYPH</name>
<proteinExistence type="predicted"/>
<keyword evidence="3" id="KW-1185">Reference proteome</keyword>
<evidence type="ECO:0000313" key="3">
    <source>
        <dbReference type="Proteomes" id="UP000191933"/>
    </source>
</evidence>
<protein>
    <submittedName>
        <fullName evidence="2">Uncharacterized protein</fullName>
    </submittedName>
</protein>
<feature type="region of interest" description="Disordered" evidence="1">
    <location>
        <begin position="1"/>
        <end position="22"/>
    </location>
</feature>
<dbReference type="AlphaFoldDB" id="A0A9W5B6C8"/>
<gene>
    <name evidence="2" type="ORF">AGR2A_Lc90137</name>
</gene>
<comment type="caution">
    <text evidence="2">The sequence shown here is derived from an EMBL/GenBank/DDBJ whole genome shotgun (WGS) entry which is preliminary data.</text>
</comment>
<dbReference type="Proteomes" id="UP000191933">
    <property type="component" value="Unassembled WGS sequence"/>
</dbReference>
<evidence type="ECO:0000256" key="1">
    <source>
        <dbReference type="SAM" id="MobiDB-lite"/>
    </source>
</evidence>
<dbReference type="EMBL" id="FBVY01000038">
    <property type="protein sequence ID" value="CUX00847.1"/>
    <property type="molecule type" value="Genomic_DNA"/>
</dbReference>
<accession>A0A9W5B6C8</accession>
<reference evidence="2 3" key="1">
    <citation type="submission" date="2016-01" db="EMBL/GenBank/DDBJ databases">
        <authorList>
            <person name="Regsiter A."/>
            <person name="william w."/>
        </authorList>
    </citation>
    <scope>NUCLEOTIDE SEQUENCE [LARGE SCALE GENOMIC DNA]</scope>
    <source>
        <strain evidence="2 3">CFBP 5494</strain>
    </source>
</reference>
<evidence type="ECO:0000313" key="2">
    <source>
        <dbReference type="EMBL" id="CUX00847.1"/>
    </source>
</evidence>